<reference evidence="10 11" key="1">
    <citation type="submission" date="2019-02" db="EMBL/GenBank/DDBJ databases">
        <title>Deep-cultivation of Planctomycetes and their phenomic and genomic characterization uncovers novel biology.</title>
        <authorList>
            <person name="Wiegand S."/>
            <person name="Jogler M."/>
            <person name="Boedeker C."/>
            <person name="Pinto D."/>
            <person name="Vollmers J."/>
            <person name="Rivas-Marin E."/>
            <person name="Kohn T."/>
            <person name="Peeters S.H."/>
            <person name="Heuer A."/>
            <person name="Rast P."/>
            <person name="Oberbeckmann S."/>
            <person name="Bunk B."/>
            <person name="Jeske O."/>
            <person name="Meyerdierks A."/>
            <person name="Storesund J.E."/>
            <person name="Kallscheuer N."/>
            <person name="Luecker S."/>
            <person name="Lage O.M."/>
            <person name="Pohl T."/>
            <person name="Merkel B.J."/>
            <person name="Hornburger P."/>
            <person name="Mueller R.-W."/>
            <person name="Bruemmer F."/>
            <person name="Labrenz M."/>
            <person name="Spormann A.M."/>
            <person name="Op Den Camp H."/>
            <person name="Overmann J."/>
            <person name="Amann R."/>
            <person name="Jetten M.S.M."/>
            <person name="Mascher T."/>
            <person name="Medema M.H."/>
            <person name="Devos D.P."/>
            <person name="Kaster A.-K."/>
            <person name="Ovreas L."/>
            <person name="Rohde M."/>
            <person name="Galperin M.Y."/>
            <person name="Jogler C."/>
        </authorList>
    </citation>
    <scope>NUCLEOTIDE SEQUENCE [LARGE SCALE GENOMIC DNA]</scope>
    <source>
        <strain evidence="10 11">KOR34</strain>
    </source>
</reference>
<dbReference type="GO" id="GO:0009102">
    <property type="term" value="P:biotin biosynthetic process"/>
    <property type="evidence" value="ECO:0007669"/>
    <property type="project" value="UniProtKB-UniRule"/>
</dbReference>
<keyword evidence="3 9" id="KW-0479">Metal-binding</keyword>
<dbReference type="Gene3D" id="3.40.50.300">
    <property type="entry name" value="P-loop containing nucleotide triphosphate hydrolases"/>
    <property type="match status" value="1"/>
</dbReference>
<comment type="catalytic activity">
    <reaction evidence="8">
        <text>(7R,8S)-8-amino-7-(carboxyamino)nonanoate + ATP = (4R,5S)-dethiobiotin + ADP + phosphate + H(+)</text>
        <dbReference type="Rhea" id="RHEA:63684"/>
        <dbReference type="ChEBI" id="CHEBI:15378"/>
        <dbReference type="ChEBI" id="CHEBI:30616"/>
        <dbReference type="ChEBI" id="CHEBI:43474"/>
        <dbReference type="ChEBI" id="CHEBI:149470"/>
        <dbReference type="ChEBI" id="CHEBI:149473"/>
        <dbReference type="ChEBI" id="CHEBI:456216"/>
    </reaction>
</comment>
<dbReference type="Proteomes" id="UP000316714">
    <property type="component" value="Unassembled WGS sequence"/>
</dbReference>
<organism evidence="10 11">
    <name type="scientific">Posidoniimonas corsicana</name>
    <dbReference type="NCBI Taxonomy" id="1938618"/>
    <lineage>
        <taxon>Bacteria</taxon>
        <taxon>Pseudomonadati</taxon>
        <taxon>Planctomycetota</taxon>
        <taxon>Planctomycetia</taxon>
        <taxon>Pirellulales</taxon>
        <taxon>Lacipirellulaceae</taxon>
        <taxon>Posidoniimonas</taxon>
    </lineage>
</organism>
<keyword evidence="1 9" id="KW-0963">Cytoplasm</keyword>
<evidence type="ECO:0000313" key="10">
    <source>
        <dbReference type="EMBL" id="TWT30268.1"/>
    </source>
</evidence>
<gene>
    <name evidence="9 10" type="primary">bioD</name>
    <name evidence="10" type="ORF">KOR34_48260</name>
</gene>
<comment type="similarity">
    <text evidence="9">Belongs to the dethiobiotin synthetase family.</text>
</comment>
<feature type="binding site" evidence="9">
    <location>
        <position position="41"/>
    </location>
    <ligand>
        <name>substrate</name>
    </ligand>
</feature>
<dbReference type="OrthoDB" id="9802097at2"/>
<dbReference type="RefSeq" id="WP_146568633.1">
    <property type="nucleotide sequence ID" value="NZ_SIHJ01000005.1"/>
</dbReference>
<dbReference type="GO" id="GO:0000287">
    <property type="term" value="F:magnesium ion binding"/>
    <property type="evidence" value="ECO:0007669"/>
    <property type="project" value="UniProtKB-UniRule"/>
</dbReference>
<keyword evidence="5 9" id="KW-0093">Biotin biosynthesis</keyword>
<comment type="subcellular location">
    <subcellularLocation>
        <location evidence="9">Cytoplasm</location>
    </subcellularLocation>
</comment>
<protein>
    <recommendedName>
        <fullName evidence="9">ATP-dependent dethiobiotin synthetase BioD</fullName>
        <ecNumber evidence="9">6.3.3.3</ecNumber>
    </recommendedName>
    <alternativeName>
        <fullName evidence="9">DTB synthetase</fullName>
        <shortName evidence="9">DTBS</shortName>
    </alternativeName>
    <alternativeName>
        <fullName evidence="9">Dethiobiotin synthase</fullName>
    </alternativeName>
</protein>
<keyword evidence="4 9" id="KW-0547">Nucleotide-binding</keyword>
<evidence type="ECO:0000256" key="6">
    <source>
        <dbReference type="ARBA" id="ARBA00022840"/>
    </source>
</evidence>
<feature type="binding site" evidence="9">
    <location>
        <begin position="174"/>
        <end position="175"/>
    </location>
    <ligand>
        <name>ATP</name>
        <dbReference type="ChEBI" id="CHEBI:30616"/>
    </ligand>
</feature>
<evidence type="ECO:0000256" key="7">
    <source>
        <dbReference type="ARBA" id="ARBA00022842"/>
    </source>
</evidence>
<dbReference type="InterPro" id="IPR027417">
    <property type="entry name" value="P-loop_NTPase"/>
</dbReference>
<keyword evidence="7 9" id="KW-0460">Magnesium</keyword>
<dbReference type="InterPro" id="IPR004472">
    <property type="entry name" value="DTB_synth_BioD"/>
</dbReference>
<comment type="cofactor">
    <cofactor evidence="9">
        <name>Mg(2+)</name>
        <dbReference type="ChEBI" id="CHEBI:18420"/>
    </cofactor>
</comment>
<comment type="caution">
    <text evidence="10">The sequence shown here is derived from an EMBL/GenBank/DDBJ whole genome shotgun (WGS) entry which is preliminary data.</text>
</comment>
<dbReference type="GO" id="GO:0004141">
    <property type="term" value="F:dethiobiotin synthase activity"/>
    <property type="evidence" value="ECO:0007669"/>
    <property type="project" value="UniProtKB-UniRule"/>
</dbReference>
<dbReference type="PANTHER" id="PTHR43210:SF2">
    <property type="entry name" value="ATP-DEPENDENT DETHIOBIOTIN SYNTHETASE BIOD 2"/>
    <property type="match status" value="1"/>
</dbReference>
<feature type="active site" evidence="9">
    <location>
        <position position="37"/>
    </location>
</feature>
<dbReference type="AlphaFoldDB" id="A0A5C5UVS8"/>
<feature type="binding site" evidence="9">
    <location>
        <position position="50"/>
    </location>
    <ligand>
        <name>Mg(2+)</name>
        <dbReference type="ChEBI" id="CHEBI:18420"/>
    </ligand>
</feature>
<evidence type="ECO:0000313" key="11">
    <source>
        <dbReference type="Proteomes" id="UP000316714"/>
    </source>
</evidence>
<feature type="binding site" evidence="9">
    <location>
        <position position="50"/>
    </location>
    <ligand>
        <name>ATP</name>
        <dbReference type="ChEBI" id="CHEBI:30616"/>
    </ligand>
</feature>
<evidence type="ECO:0000256" key="5">
    <source>
        <dbReference type="ARBA" id="ARBA00022756"/>
    </source>
</evidence>
<dbReference type="EC" id="6.3.3.3" evidence="9"/>
<dbReference type="UniPathway" id="UPA00078">
    <property type="reaction ID" value="UER00161"/>
</dbReference>
<dbReference type="HAMAP" id="MF_00336">
    <property type="entry name" value="BioD"/>
    <property type="match status" value="1"/>
</dbReference>
<dbReference type="GO" id="GO:0005829">
    <property type="term" value="C:cytosol"/>
    <property type="evidence" value="ECO:0007669"/>
    <property type="project" value="TreeGrafter"/>
</dbReference>
<sequence>MKTLFVTGVGTEIGKTYVAALIARQLRESGVRVGVYKPVASGCENGRSEDAEMLWEAAGRPQTPELVCPLRYRAAVAPHVAAKAEGKSFSPDELIAGANAWAPHCDLLLVEGAGGLMSPLAEGDFYNADLADALGAPMVVVAANRLGVIHDTMATLLAAESRCQASRPLGVVLNSAGPEHDASVASNAEELMQRMPVPLLATTAWRGGLDRVVDWAGLLA</sequence>
<dbReference type="PIRSF" id="PIRSF006755">
    <property type="entry name" value="DTB_synth"/>
    <property type="match status" value="1"/>
</dbReference>
<evidence type="ECO:0000256" key="9">
    <source>
        <dbReference type="HAMAP-Rule" id="MF_00336"/>
    </source>
</evidence>
<dbReference type="PANTHER" id="PTHR43210">
    <property type="entry name" value="DETHIOBIOTIN SYNTHETASE"/>
    <property type="match status" value="1"/>
</dbReference>
<dbReference type="EMBL" id="SIHJ01000005">
    <property type="protein sequence ID" value="TWT30268.1"/>
    <property type="molecule type" value="Genomic_DNA"/>
</dbReference>
<evidence type="ECO:0000256" key="1">
    <source>
        <dbReference type="ARBA" id="ARBA00022490"/>
    </source>
</evidence>
<name>A0A5C5UVS8_9BACT</name>
<feature type="binding site" evidence="9">
    <location>
        <position position="16"/>
    </location>
    <ligand>
        <name>Mg(2+)</name>
        <dbReference type="ChEBI" id="CHEBI:18420"/>
    </ligand>
</feature>
<comment type="subunit">
    <text evidence="9">Homodimer.</text>
</comment>
<keyword evidence="2 9" id="KW-0436">Ligase</keyword>
<comment type="catalytic activity">
    <reaction evidence="9">
        <text>(7R,8S)-7,8-diammoniononanoate + CO2 + ATP = (4R,5S)-dethiobiotin + ADP + phosphate + 3 H(+)</text>
        <dbReference type="Rhea" id="RHEA:15805"/>
        <dbReference type="ChEBI" id="CHEBI:15378"/>
        <dbReference type="ChEBI" id="CHEBI:16526"/>
        <dbReference type="ChEBI" id="CHEBI:30616"/>
        <dbReference type="ChEBI" id="CHEBI:43474"/>
        <dbReference type="ChEBI" id="CHEBI:149469"/>
        <dbReference type="ChEBI" id="CHEBI:149473"/>
        <dbReference type="ChEBI" id="CHEBI:456216"/>
        <dbReference type="EC" id="6.3.3.3"/>
    </reaction>
</comment>
<feature type="binding site" evidence="9">
    <location>
        <position position="111"/>
    </location>
    <ligand>
        <name>Mg(2+)</name>
        <dbReference type="ChEBI" id="CHEBI:18420"/>
    </ligand>
</feature>
<feature type="binding site" evidence="9">
    <location>
        <begin position="12"/>
        <end position="17"/>
    </location>
    <ligand>
        <name>ATP</name>
        <dbReference type="ChEBI" id="CHEBI:30616"/>
    </ligand>
</feature>
<evidence type="ECO:0000256" key="2">
    <source>
        <dbReference type="ARBA" id="ARBA00022598"/>
    </source>
</evidence>
<accession>A0A5C5UVS8</accession>
<feature type="binding site" evidence="9">
    <location>
        <begin position="111"/>
        <end position="114"/>
    </location>
    <ligand>
        <name>ATP</name>
        <dbReference type="ChEBI" id="CHEBI:30616"/>
    </ligand>
</feature>
<comment type="pathway">
    <text evidence="9">Cofactor biosynthesis; biotin biosynthesis; biotin from 7,8-diaminononanoate: step 1/2.</text>
</comment>
<evidence type="ECO:0000256" key="4">
    <source>
        <dbReference type="ARBA" id="ARBA00022741"/>
    </source>
</evidence>
<evidence type="ECO:0000256" key="8">
    <source>
        <dbReference type="ARBA" id="ARBA00047386"/>
    </source>
</evidence>
<evidence type="ECO:0000256" key="3">
    <source>
        <dbReference type="ARBA" id="ARBA00022723"/>
    </source>
</evidence>
<proteinExistence type="inferred from homology"/>
<keyword evidence="11" id="KW-1185">Reference proteome</keyword>
<dbReference type="GO" id="GO:0005524">
    <property type="term" value="F:ATP binding"/>
    <property type="evidence" value="ECO:0007669"/>
    <property type="project" value="UniProtKB-UniRule"/>
</dbReference>
<comment type="function">
    <text evidence="9">Catalyzes a mechanistically unusual reaction, the ATP-dependent insertion of CO2 between the N7 and N8 nitrogen atoms of 7,8-diaminopelargonic acid (DAPA, also called 7,8-diammoniononanoate) to form a ureido ring.</text>
</comment>
<comment type="caution">
    <text evidence="9">Lacks conserved residue(s) required for the propagation of feature annotation.</text>
</comment>
<keyword evidence="6 9" id="KW-0067">ATP-binding</keyword>
<dbReference type="NCBIfam" id="TIGR00347">
    <property type="entry name" value="bioD"/>
    <property type="match status" value="1"/>
</dbReference>
<dbReference type="Pfam" id="PF13500">
    <property type="entry name" value="AAA_26"/>
    <property type="match status" value="1"/>
</dbReference>
<dbReference type="CDD" id="cd03109">
    <property type="entry name" value="DTBS"/>
    <property type="match status" value="1"/>
</dbReference>
<dbReference type="SUPFAM" id="SSF52540">
    <property type="entry name" value="P-loop containing nucleoside triphosphate hydrolases"/>
    <property type="match status" value="1"/>
</dbReference>